<name>A0AAV2DK59_9ROSI</name>
<sequence length="110" mass="12874">MGCFHFSVQCYPFLEIYVGYVLPAVYKQGKRDFCLEICRGMNGMFKHEDGQKETKHRAQESHIPMPFLLLLTIYLSYISTHITAVPFQGSILLDHSMKVTYLEQFIDDRF</sequence>
<feature type="transmembrane region" description="Helical" evidence="1">
    <location>
        <begin position="67"/>
        <end position="87"/>
    </location>
</feature>
<accession>A0AAV2DK59</accession>
<proteinExistence type="predicted"/>
<keyword evidence="1" id="KW-1133">Transmembrane helix</keyword>
<protein>
    <submittedName>
        <fullName evidence="2">Uncharacterized protein</fullName>
    </submittedName>
</protein>
<evidence type="ECO:0000313" key="3">
    <source>
        <dbReference type="Proteomes" id="UP001497516"/>
    </source>
</evidence>
<keyword evidence="1" id="KW-0472">Membrane</keyword>
<reference evidence="2 3" key="1">
    <citation type="submission" date="2024-04" db="EMBL/GenBank/DDBJ databases">
        <authorList>
            <person name="Fracassetti M."/>
        </authorList>
    </citation>
    <scope>NUCLEOTIDE SEQUENCE [LARGE SCALE GENOMIC DNA]</scope>
</reference>
<keyword evidence="1" id="KW-0812">Transmembrane</keyword>
<gene>
    <name evidence="2" type="ORF">LTRI10_LOCUS16172</name>
</gene>
<evidence type="ECO:0000313" key="2">
    <source>
        <dbReference type="EMBL" id="CAL1374300.1"/>
    </source>
</evidence>
<keyword evidence="3" id="KW-1185">Reference proteome</keyword>
<dbReference type="Proteomes" id="UP001497516">
    <property type="component" value="Chromosome 3"/>
</dbReference>
<evidence type="ECO:0000256" key="1">
    <source>
        <dbReference type="SAM" id="Phobius"/>
    </source>
</evidence>
<organism evidence="2 3">
    <name type="scientific">Linum trigynum</name>
    <dbReference type="NCBI Taxonomy" id="586398"/>
    <lineage>
        <taxon>Eukaryota</taxon>
        <taxon>Viridiplantae</taxon>
        <taxon>Streptophyta</taxon>
        <taxon>Embryophyta</taxon>
        <taxon>Tracheophyta</taxon>
        <taxon>Spermatophyta</taxon>
        <taxon>Magnoliopsida</taxon>
        <taxon>eudicotyledons</taxon>
        <taxon>Gunneridae</taxon>
        <taxon>Pentapetalae</taxon>
        <taxon>rosids</taxon>
        <taxon>fabids</taxon>
        <taxon>Malpighiales</taxon>
        <taxon>Linaceae</taxon>
        <taxon>Linum</taxon>
    </lineage>
</organism>
<dbReference type="AlphaFoldDB" id="A0AAV2DK59"/>
<dbReference type="EMBL" id="OZ034816">
    <property type="protein sequence ID" value="CAL1374300.1"/>
    <property type="molecule type" value="Genomic_DNA"/>
</dbReference>